<dbReference type="SUPFAM" id="SSF52096">
    <property type="entry name" value="ClpP/crotonase"/>
    <property type="match status" value="1"/>
</dbReference>
<evidence type="ECO:0000313" key="3">
    <source>
        <dbReference type="Proteomes" id="UP000251891"/>
    </source>
</evidence>
<keyword evidence="3" id="KW-1185">Reference proteome</keyword>
<dbReference type="GO" id="GO:0003824">
    <property type="term" value="F:catalytic activity"/>
    <property type="evidence" value="ECO:0007669"/>
    <property type="project" value="UniProtKB-ARBA"/>
</dbReference>
<evidence type="ECO:0000313" key="2">
    <source>
        <dbReference type="EMBL" id="RAY10755.1"/>
    </source>
</evidence>
<comment type="caution">
    <text evidence="2">The sequence shown here is derived from an EMBL/GenBank/DDBJ whole genome shotgun (WGS) entry which is preliminary data.</text>
</comment>
<sequence>MPPAARQYEPRHPYHATRLQNTGAPMTERHVTVEQQGRVGLVFLDRPDRRNSYTPLMALQLQEALVDFDADPEVSVIVVSGRGKHFGVGADLDMNWRDEKTHGVETLTEPEKAPWNLNTPIVAAINGDAIGVSLTWAMQADIRVVADSARLAFSFNRVGIMPDRGSTWLLPRLAGFGVAMDLLLTGRTIDGTEFERRGLATHIATPEDVLKVAVELATDMAEHCAPVSMTATKRLMYEFLESTDRVAAYNRERRTLTWIRTCGETLRGIAAFKEKRAPEWGTTKHTRIPAELR</sequence>
<dbReference type="Gene3D" id="1.10.12.10">
    <property type="entry name" value="Lyase 2-enoyl-coa Hydratase, Chain A, domain 2"/>
    <property type="match status" value="1"/>
</dbReference>
<gene>
    <name evidence="2" type="ORF">DPM19_33720</name>
</gene>
<protein>
    <submittedName>
        <fullName evidence="2">Enoyl-CoA hydratase</fullName>
    </submittedName>
</protein>
<proteinExistence type="inferred from homology"/>
<name>A0A365GVC6_9ACTN</name>
<dbReference type="CDD" id="cd06558">
    <property type="entry name" value="crotonase-like"/>
    <property type="match status" value="1"/>
</dbReference>
<dbReference type="PANTHER" id="PTHR43802:SF1">
    <property type="entry name" value="IP11341P-RELATED"/>
    <property type="match status" value="1"/>
</dbReference>
<dbReference type="InterPro" id="IPR001753">
    <property type="entry name" value="Enoyl-CoA_hydra/iso"/>
</dbReference>
<dbReference type="Pfam" id="PF00378">
    <property type="entry name" value="ECH_1"/>
    <property type="match status" value="1"/>
</dbReference>
<dbReference type="Proteomes" id="UP000251891">
    <property type="component" value="Unassembled WGS sequence"/>
</dbReference>
<reference evidence="2 3" key="1">
    <citation type="submission" date="2018-06" db="EMBL/GenBank/DDBJ databases">
        <title>Actinomadura craniellae sp. nov. isolated from marine sponge Craniella sp.</title>
        <authorList>
            <person name="Li L."/>
            <person name="Xu Q.H."/>
            <person name="Lin H.W."/>
            <person name="Lu Y.H."/>
        </authorList>
    </citation>
    <scope>NUCLEOTIDE SEQUENCE [LARGE SCALE GENOMIC DNA]</scope>
    <source>
        <strain evidence="2 3">LHW63021</strain>
    </source>
</reference>
<dbReference type="InterPro" id="IPR014748">
    <property type="entry name" value="Enoyl-CoA_hydra_C"/>
</dbReference>
<dbReference type="PANTHER" id="PTHR43802">
    <property type="entry name" value="ENOYL-COA HYDRATASE"/>
    <property type="match status" value="1"/>
</dbReference>
<dbReference type="AlphaFoldDB" id="A0A365GVC6"/>
<evidence type="ECO:0000256" key="1">
    <source>
        <dbReference type="ARBA" id="ARBA00005254"/>
    </source>
</evidence>
<dbReference type="Gene3D" id="3.90.226.10">
    <property type="entry name" value="2-enoyl-CoA Hydratase, Chain A, domain 1"/>
    <property type="match status" value="1"/>
</dbReference>
<accession>A0A365GVC6</accession>
<dbReference type="EMBL" id="QLYX01000025">
    <property type="protein sequence ID" value="RAY10755.1"/>
    <property type="molecule type" value="Genomic_DNA"/>
</dbReference>
<comment type="similarity">
    <text evidence="1">Belongs to the enoyl-CoA hydratase/isomerase family.</text>
</comment>
<dbReference type="InterPro" id="IPR029045">
    <property type="entry name" value="ClpP/crotonase-like_dom_sf"/>
</dbReference>
<organism evidence="2 3">
    <name type="scientific">Actinomadura craniellae</name>
    <dbReference type="NCBI Taxonomy" id="2231787"/>
    <lineage>
        <taxon>Bacteria</taxon>
        <taxon>Bacillati</taxon>
        <taxon>Actinomycetota</taxon>
        <taxon>Actinomycetes</taxon>
        <taxon>Streptosporangiales</taxon>
        <taxon>Thermomonosporaceae</taxon>
        <taxon>Actinomadura</taxon>
    </lineage>
</organism>